<name>A0A5B7JDF3_PORTR</name>
<feature type="region of interest" description="Disordered" evidence="1">
    <location>
        <begin position="58"/>
        <end position="84"/>
    </location>
</feature>
<gene>
    <name evidence="2" type="ORF">E2C01_085996</name>
</gene>
<evidence type="ECO:0000313" key="2">
    <source>
        <dbReference type="EMBL" id="MPC90988.1"/>
    </source>
</evidence>
<proteinExistence type="predicted"/>
<comment type="caution">
    <text evidence="2">The sequence shown here is derived from an EMBL/GenBank/DDBJ whole genome shotgun (WGS) entry which is preliminary data.</text>
</comment>
<evidence type="ECO:0000256" key="1">
    <source>
        <dbReference type="SAM" id="MobiDB-lite"/>
    </source>
</evidence>
<dbReference type="Proteomes" id="UP000324222">
    <property type="component" value="Unassembled WGS sequence"/>
</dbReference>
<dbReference type="AlphaFoldDB" id="A0A5B7JDF3"/>
<organism evidence="2 3">
    <name type="scientific">Portunus trituberculatus</name>
    <name type="common">Swimming crab</name>
    <name type="synonym">Neptunus trituberculatus</name>
    <dbReference type="NCBI Taxonomy" id="210409"/>
    <lineage>
        <taxon>Eukaryota</taxon>
        <taxon>Metazoa</taxon>
        <taxon>Ecdysozoa</taxon>
        <taxon>Arthropoda</taxon>
        <taxon>Crustacea</taxon>
        <taxon>Multicrustacea</taxon>
        <taxon>Malacostraca</taxon>
        <taxon>Eumalacostraca</taxon>
        <taxon>Eucarida</taxon>
        <taxon>Decapoda</taxon>
        <taxon>Pleocyemata</taxon>
        <taxon>Brachyura</taxon>
        <taxon>Eubrachyura</taxon>
        <taxon>Portunoidea</taxon>
        <taxon>Portunidae</taxon>
        <taxon>Portuninae</taxon>
        <taxon>Portunus</taxon>
    </lineage>
</organism>
<dbReference type="OrthoDB" id="442860at2759"/>
<evidence type="ECO:0000313" key="3">
    <source>
        <dbReference type="Proteomes" id="UP000324222"/>
    </source>
</evidence>
<dbReference type="EMBL" id="VSRR010086206">
    <property type="protein sequence ID" value="MPC90988.1"/>
    <property type="molecule type" value="Genomic_DNA"/>
</dbReference>
<sequence length="146" mass="15918">MQCPASGIRPTLYNISSADHFLFTLGGALQADQGTGGCDGSCRCQEFPLSSLSHYGTSSELIDRSSGRTETTPHSTHRENEAATPRVTSRTYLLLGEHGLHIKKLAHLPSRSLKGGVTLALFPSINVISVDFSTFRMNLSHEFVRR</sequence>
<reference evidence="2 3" key="1">
    <citation type="submission" date="2019-05" db="EMBL/GenBank/DDBJ databases">
        <title>Another draft genome of Portunus trituberculatus and its Hox gene families provides insights of decapod evolution.</title>
        <authorList>
            <person name="Jeong J.-H."/>
            <person name="Song I."/>
            <person name="Kim S."/>
            <person name="Choi T."/>
            <person name="Kim D."/>
            <person name="Ryu S."/>
            <person name="Kim W."/>
        </authorList>
    </citation>
    <scope>NUCLEOTIDE SEQUENCE [LARGE SCALE GENOMIC DNA]</scope>
    <source>
        <tissue evidence="2">Muscle</tissue>
    </source>
</reference>
<accession>A0A5B7JDF3</accession>
<protein>
    <submittedName>
        <fullName evidence="2">Uncharacterized protein</fullName>
    </submittedName>
</protein>
<keyword evidence="3" id="KW-1185">Reference proteome</keyword>